<comment type="similarity">
    <text evidence="2">Belongs to the membrane-bound acyltransferase family. Sterol o-acyltransferase subfamily.</text>
</comment>
<dbReference type="PIRSF" id="PIRSF000439">
    <property type="entry name" value="Oat_ACAT_DAG_ARE"/>
    <property type="match status" value="1"/>
</dbReference>
<feature type="transmembrane region" description="Helical" evidence="10">
    <location>
        <begin position="80"/>
        <end position="99"/>
    </location>
</feature>
<feature type="transmembrane region" description="Helical" evidence="10">
    <location>
        <begin position="194"/>
        <end position="214"/>
    </location>
</feature>
<feature type="transmembrane region" description="Helical" evidence="10">
    <location>
        <begin position="44"/>
        <end position="60"/>
    </location>
</feature>
<keyword evidence="4 10" id="KW-0812">Transmembrane</keyword>
<gene>
    <name evidence="12" type="primary">LOC113212023</name>
</gene>
<keyword evidence="3" id="KW-0808">Transferase</keyword>
<dbReference type="PANTHER" id="PTHR10408">
    <property type="entry name" value="STEROL O-ACYLTRANSFERASE"/>
    <property type="match status" value="1"/>
</dbReference>
<keyword evidence="8" id="KW-0012">Acyltransferase</keyword>
<comment type="subcellular location">
    <subcellularLocation>
        <location evidence="1">Endoplasmic reticulum membrane</location>
        <topology evidence="1">Multi-pass membrane protein</topology>
    </subcellularLocation>
</comment>
<dbReference type="KEGG" id="foc:113212023"/>
<evidence type="ECO:0000256" key="3">
    <source>
        <dbReference type="ARBA" id="ARBA00022679"/>
    </source>
</evidence>
<evidence type="ECO:0000256" key="8">
    <source>
        <dbReference type="ARBA" id="ARBA00023315"/>
    </source>
</evidence>
<feature type="transmembrane region" description="Helical" evidence="10">
    <location>
        <begin position="120"/>
        <end position="143"/>
    </location>
</feature>
<proteinExistence type="inferred from homology"/>
<reference evidence="12" key="1">
    <citation type="submission" date="2025-08" db="UniProtKB">
        <authorList>
            <consortium name="RefSeq"/>
        </authorList>
    </citation>
    <scope>IDENTIFICATION</scope>
    <source>
        <tissue evidence="12">Whole organism</tissue>
    </source>
</reference>
<evidence type="ECO:0000256" key="10">
    <source>
        <dbReference type="SAM" id="Phobius"/>
    </source>
</evidence>
<keyword evidence="6 10" id="KW-1133">Transmembrane helix</keyword>
<feature type="transmembrane region" description="Helical" evidence="10">
    <location>
        <begin position="226"/>
        <end position="249"/>
    </location>
</feature>
<dbReference type="AlphaFoldDB" id="A0A9C6TX65"/>
<evidence type="ECO:0000313" key="11">
    <source>
        <dbReference type="Proteomes" id="UP000504606"/>
    </source>
</evidence>
<keyword evidence="5" id="KW-0256">Endoplasmic reticulum</keyword>
<dbReference type="Pfam" id="PF03062">
    <property type="entry name" value="MBOAT"/>
    <property type="match status" value="1"/>
</dbReference>
<feature type="transmembrane region" description="Helical" evidence="10">
    <location>
        <begin position="255"/>
        <end position="274"/>
    </location>
</feature>
<evidence type="ECO:0000256" key="6">
    <source>
        <dbReference type="ARBA" id="ARBA00022989"/>
    </source>
</evidence>
<evidence type="ECO:0000256" key="4">
    <source>
        <dbReference type="ARBA" id="ARBA00022692"/>
    </source>
</evidence>
<accession>A0A9C6TX65</accession>
<sequence length="307" mass="35604">MLHYAMPFASSFALLCESVRFLMKSHAFVRSNTPRALAEGVVPAFHKFLYFMFAPTLVYSDWYPRTDFLTGRSPNVRWRLVAYHLLEVVGCLFYISFLVQRYHLPVFRDFGLRPLTPLEGASAVLSTVLPSGMVMLCYFYLLLHAWHNAWAEMLRFGDRMFYLDWWNQGSFAAWYRTWNVLINDWLYAYVYKDVVLLGGSRLAAKAIVFFLSAAVHEFLMGFTLRLFYPVTYFFFGIIGFLMSFLNFGSTAVGNIGLWLSLFIGDGLLFSLYAMEYYARQNCEQIIDSSRDLFIPRSWSCVPIASKT</sequence>
<dbReference type="PANTHER" id="PTHR10408:SF8">
    <property type="entry name" value="O-ACYLTRANSFERASE"/>
    <property type="match status" value="1"/>
</dbReference>
<evidence type="ECO:0000313" key="12">
    <source>
        <dbReference type="RefSeq" id="XP_052121825.1"/>
    </source>
</evidence>
<keyword evidence="7 10" id="KW-0472">Membrane</keyword>
<dbReference type="InterPro" id="IPR004299">
    <property type="entry name" value="MBOAT_fam"/>
</dbReference>
<dbReference type="GO" id="GO:0008203">
    <property type="term" value="P:cholesterol metabolic process"/>
    <property type="evidence" value="ECO:0007669"/>
    <property type="project" value="TreeGrafter"/>
</dbReference>
<dbReference type="Proteomes" id="UP000504606">
    <property type="component" value="Unplaced"/>
</dbReference>
<dbReference type="OrthoDB" id="10039049at2759"/>
<protein>
    <submittedName>
        <fullName evidence="12">Sterol O-acyltransferase 1-like</fullName>
    </submittedName>
</protein>
<dbReference type="RefSeq" id="XP_052121825.1">
    <property type="nucleotide sequence ID" value="XM_052265865.1"/>
</dbReference>
<feature type="active site" evidence="9">
    <location>
        <position position="216"/>
    </location>
</feature>
<keyword evidence="11" id="KW-1185">Reference proteome</keyword>
<evidence type="ECO:0000256" key="9">
    <source>
        <dbReference type="PIRSR" id="PIRSR000439-1"/>
    </source>
</evidence>
<evidence type="ECO:0000256" key="1">
    <source>
        <dbReference type="ARBA" id="ARBA00004477"/>
    </source>
</evidence>
<organism evidence="11 12">
    <name type="scientific">Frankliniella occidentalis</name>
    <name type="common">Western flower thrips</name>
    <name type="synonym">Euthrips occidentalis</name>
    <dbReference type="NCBI Taxonomy" id="133901"/>
    <lineage>
        <taxon>Eukaryota</taxon>
        <taxon>Metazoa</taxon>
        <taxon>Ecdysozoa</taxon>
        <taxon>Arthropoda</taxon>
        <taxon>Hexapoda</taxon>
        <taxon>Insecta</taxon>
        <taxon>Pterygota</taxon>
        <taxon>Neoptera</taxon>
        <taxon>Paraneoptera</taxon>
        <taxon>Thysanoptera</taxon>
        <taxon>Terebrantia</taxon>
        <taxon>Thripoidea</taxon>
        <taxon>Thripidae</taxon>
        <taxon>Frankliniella</taxon>
    </lineage>
</organism>
<dbReference type="GO" id="GO:0005789">
    <property type="term" value="C:endoplasmic reticulum membrane"/>
    <property type="evidence" value="ECO:0007669"/>
    <property type="project" value="UniProtKB-SubCell"/>
</dbReference>
<evidence type="ECO:0000256" key="5">
    <source>
        <dbReference type="ARBA" id="ARBA00022824"/>
    </source>
</evidence>
<name>A0A9C6TX65_FRAOC</name>
<dbReference type="GO" id="GO:0008374">
    <property type="term" value="F:O-acyltransferase activity"/>
    <property type="evidence" value="ECO:0007669"/>
    <property type="project" value="InterPro"/>
</dbReference>
<dbReference type="InterPro" id="IPR014371">
    <property type="entry name" value="Oat_ACAT_DAG_ARE"/>
</dbReference>
<evidence type="ECO:0000256" key="2">
    <source>
        <dbReference type="ARBA" id="ARBA00009010"/>
    </source>
</evidence>
<dbReference type="GeneID" id="113212023"/>
<evidence type="ECO:0000256" key="7">
    <source>
        <dbReference type="ARBA" id="ARBA00023136"/>
    </source>
</evidence>